<name>A0ABN1R9W3_9ACTN</name>
<keyword evidence="3" id="KW-1185">Reference proteome</keyword>
<sequence length="298" mass="30328">MTDSTTTWGISGPVFLGAFALAAVAAWLLGLATRHRLRAGRTPSRELHPYELAYLEGGPRLVVASILAGLRLSGAVSAQPGGSLRTGDVPVASRSPLDEAVLKAAGRAVRTGDLADHSLLRPRLEELRDGLRAEGLLLGPDDRRTVRAAALPLLFVLLVGVARLVAGVQNDRPVGFLIVLLIAFAVVLAFLLHVPERTKSVPVVLRGARTRYQQLQPSSTPDWRSHGPEAAAMGVALFGVATLIAMDPDFAAQAEIQQRLGQAAPAGGDGGSSGGGCGSGDGGGGGGGCGGGCGGCGG</sequence>
<dbReference type="RefSeq" id="WP_344242052.1">
    <property type="nucleotide sequence ID" value="NZ_BAAAHH010000014.1"/>
</dbReference>
<dbReference type="Proteomes" id="UP001500665">
    <property type="component" value="Unassembled WGS sequence"/>
</dbReference>
<comment type="caution">
    <text evidence="2">The sequence shown here is derived from an EMBL/GenBank/DDBJ whole genome shotgun (WGS) entry which is preliminary data.</text>
</comment>
<keyword evidence="1" id="KW-0812">Transmembrane</keyword>
<proteinExistence type="predicted"/>
<protein>
    <submittedName>
        <fullName evidence="2">TIGR04222 domain-containing membrane protein</fullName>
    </submittedName>
</protein>
<keyword evidence="1" id="KW-0472">Membrane</keyword>
<keyword evidence="1" id="KW-1133">Transmembrane helix</keyword>
<dbReference type="InterPro" id="IPR026467">
    <property type="entry name" value="Ser/Gly_Cys_C_dom"/>
</dbReference>
<feature type="transmembrane region" description="Helical" evidence="1">
    <location>
        <begin position="148"/>
        <end position="168"/>
    </location>
</feature>
<feature type="transmembrane region" description="Helical" evidence="1">
    <location>
        <begin position="12"/>
        <end position="32"/>
    </location>
</feature>
<feature type="transmembrane region" description="Helical" evidence="1">
    <location>
        <begin position="174"/>
        <end position="192"/>
    </location>
</feature>
<dbReference type="EMBL" id="BAAAHH010000014">
    <property type="protein sequence ID" value="GAA0953982.1"/>
    <property type="molecule type" value="Genomic_DNA"/>
</dbReference>
<dbReference type="NCBIfam" id="TIGR04222">
    <property type="entry name" value="near_uncomplex"/>
    <property type="match status" value="1"/>
</dbReference>
<organism evidence="2 3">
    <name type="scientific">Actinocorallia libanotica</name>
    <dbReference type="NCBI Taxonomy" id="46162"/>
    <lineage>
        <taxon>Bacteria</taxon>
        <taxon>Bacillati</taxon>
        <taxon>Actinomycetota</taxon>
        <taxon>Actinomycetes</taxon>
        <taxon>Streptosporangiales</taxon>
        <taxon>Thermomonosporaceae</taxon>
        <taxon>Actinocorallia</taxon>
    </lineage>
</organism>
<evidence type="ECO:0000256" key="1">
    <source>
        <dbReference type="SAM" id="Phobius"/>
    </source>
</evidence>
<evidence type="ECO:0000313" key="3">
    <source>
        <dbReference type="Proteomes" id="UP001500665"/>
    </source>
</evidence>
<accession>A0ABN1R9W3</accession>
<reference evidence="2 3" key="1">
    <citation type="journal article" date="2019" name="Int. J. Syst. Evol. Microbiol.">
        <title>The Global Catalogue of Microorganisms (GCM) 10K type strain sequencing project: providing services to taxonomists for standard genome sequencing and annotation.</title>
        <authorList>
            <consortium name="The Broad Institute Genomics Platform"/>
            <consortium name="The Broad Institute Genome Sequencing Center for Infectious Disease"/>
            <person name="Wu L."/>
            <person name="Ma J."/>
        </authorList>
    </citation>
    <scope>NUCLEOTIDE SEQUENCE [LARGE SCALE GENOMIC DNA]</scope>
    <source>
        <strain evidence="2 3">JCM 10696</strain>
    </source>
</reference>
<evidence type="ECO:0000313" key="2">
    <source>
        <dbReference type="EMBL" id="GAA0953982.1"/>
    </source>
</evidence>
<gene>
    <name evidence="2" type="ORF">GCM10009550_36640</name>
</gene>